<feature type="signal peptide" evidence="1">
    <location>
        <begin position="1"/>
        <end position="34"/>
    </location>
</feature>
<evidence type="ECO:0000313" key="2">
    <source>
        <dbReference type="EMBL" id="BAU59144.1"/>
    </source>
</evidence>
<sequence>MAYSSSSTLRSPLVRAAVVLMLLLVVMSAAVSRGEPDHDHVQLQLAVITGRRMLVVAGSNTATMISSQTAVAAAMPYSESKRILVQESAEAAQLGYKPNVFSFATCLQLRLIDYCKDLYNLPCNNRSSINLLEHLRCTREPSQRRKRQAITQNEEKD</sequence>
<gene>
    <name evidence="2" type="primary">OR_BBa0045E22.12</name>
</gene>
<organism evidence="2">
    <name type="scientific">Oryza rufipogon</name>
    <name type="common">Brownbeard rice</name>
    <name type="synonym">Asian wild rice</name>
    <dbReference type="NCBI Taxonomy" id="4529"/>
    <lineage>
        <taxon>Eukaryota</taxon>
        <taxon>Viridiplantae</taxon>
        <taxon>Streptophyta</taxon>
        <taxon>Embryophyta</taxon>
        <taxon>Tracheophyta</taxon>
        <taxon>Spermatophyta</taxon>
        <taxon>Magnoliopsida</taxon>
        <taxon>Liliopsida</taxon>
        <taxon>Poales</taxon>
        <taxon>Poaceae</taxon>
        <taxon>BOP clade</taxon>
        <taxon>Oryzoideae</taxon>
        <taxon>Oryzeae</taxon>
        <taxon>Oryzinae</taxon>
        <taxon>Oryza</taxon>
    </lineage>
</organism>
<protein>
    <submittedName>
        <fullName evidence="2">Uncharacterized protein</fullName>
    </submittedName>
</protein>
<feature type="chain" id="PRO_5013138251" evidence="1">
    <location>
        <begin position="35"/>
        <end position="157"/>
    </location>
</feature>
<dbReference type="AlphaFoldDB" id="A0A1V1FI77"/>
<dbReference type="EMBL" id="AP011457">
    <property type="protein sequence ID" value="BAU59144.1"/>
    <property type="molecule type" value="Genomic_DNA"/>
</dbReference>
<evidence type="ECO:0000256" key="1">
    <source>
        <dbReference type="SAM" id="SignalP"/>
    </source>
</evidence>
<name>A0A1V1FI77_ORYRU</name>
<reference evidence="2" key="1">
    <citation type="submission" date="2009-05" db="EMBL/GenBank/DDBJ databases">
        <title>Oryza sativa Japonica Group genomic DNA, chromosome 6, BAC clone:KMK0024M20, cultivar:Khau Mac Kho.</title>
        <authorList>
            <person name="Matsumoto T."/>
            <person name="Wu J."/>
            <person name="Kanamori H."/>
        </authorList>
    </citation>
    <scope>NUCLEOTIDE SEQUENCE</scope>
    <source>
        <strain evidence="2">W0106</strain>
    </source>
</reference>
<proteinExistence type="predicted"/>
<keyword evidence="1" id="KW-0732">Signal</keyword>
<accession>A0A1V1FI77</accession>